<dbReference type="eggNOG" id="COG1052">
    <property type="taxonomic scope" value="Bacteria"/>
</dbReference>
<dbReference type="Pfam" id="PF02826">
    <property type="entry name" value="2-Hacid_dh_C"/>
    <property type="match status" value="1"/>
</dbReference>
<evidence type="ECO:0000256" key="2">
    <source>
        <dbReference type="ARBA" id="ARBA00023002"/>
    </source>
</evidence>
<dbReference type="GO" id="GO:0016618">
    <property type="term" value="F:hydroxypyruvate reductase [NAD(P)H] activity"/>
    <property type="evidence" value="ECO:0007669"/>
    <property type="project" value="TreeGrafter"/>
</dbReference>
<evidence type="ECO:0000256" key="1">
    <source>
        <dbReference type="ARBA" id="ARBA00005854"/>
    </source>
</evidence>
<evidence type="ECO:0000256" key="4">
    <source>
        <dbReference type="RuleBase" id="RU003719"/>
    </source>
</evidence>
<dbReference type="GO" id="GO:0030267">
    <property type="term" value="F:glyoxylate reductase (NADPH) activity"/>
    <property type="evidence" value="ECO:0007669"/>
    <property type="project" value="TreeGrafter"/>
</dbReference>
<dbReference type="Gene3D" id="3.40.50.720">
    <property type="entry name" value="NAD(P)-binding Rossmann-like Domain"/>
    <property type="match status" value="2"/>
</dbReference>
<dbReference type="InterPro" id="IPR036291">
    <property type="entry name" value="NAD(P)-bd_dom_sf"/>
</dbReference>
<dbReference type="STRING" id="1191523.MROS_2405"/>
<reference evidence="7 8" key="1">
    <citation type="journal article" date="2013" name="PLoS ONE">
        <title>Genomic analysis of Melioribacter roseus, facultatively anaerobic organotrophic bacterium representing a novel deep lineage within Bacteriodetes/Chlorobi group.</title>
        <authorList>
            <person name="Kadnikov V.V."/>
            <person name="Mardanov A.V."/>
            <person name="Podosokorskaya O.A."/>
            <person name="Gavrilov S.N."/>
            <person name="Kublanov I.V."/>
            <person name="Beletsky A.V."/>
            <person name="Bonch-Osmolovskaya E.A."/>
            <person name="Ravin N.V."/>
        </authorList>
    </citation>
    <scope>NUCLEOTIDE SEQUENCE [LARGE SCALE GENOMIC DNA]</scope>
    <source>
        <strain evidence="8">JCM 17771 / P3M-2</strain>
    </source>
</reference>
<sequence>MAKKIFITSKLPGKIDRYLRAKGFTVSVYNGKEPITKNELIKKAAKANGVISLLSDKIDREVLSELTNCKVIANYAVGYNNIDVRYAKEKGIVVTNTPGVLSDATAELTISLILACSRRLIDAEKFMREGKFKGWMPDLFLGTELKGKTVGIVGAGEIGTEVARRINAFKTKILYFNRSKNSIVEDEFKGKKVSLNYLMKNSDIITVHLPLTADTYHIIDREKLKLMKKSAIIVNVARGEVIDEKYLIELLKKKRIKAAGFDVYENEPDINPELTKLKNVVLLPHIGSATTETREAMALLAARNVEAALKGKKPITPVN</sequence>
<dbReference type="GO" id="GO:0005829">
    <property type="term" value="C:cytosol"/>
    <property type="evidence" value="ECO:0007669"/>
    <property type="project" value="TreeGrafter"/>
</dbReference>
<dbReference type="KEGG" id="mro:MROS_2405"/>
<keyword evidence="3" id="KW-0520">NAD</keyword>
<dbReference type="Pfam" id="PF00389">
    <property type="entry name" value="2-Hacid_dh"/>
    <property type="match status" value="1"/>
</dbReference>
<dbReference type="HOGENOM" id="CLU_019796_1_2_10"/>
<dbReference type="FunFam" id="3.40.50.720:FF:000203">
    <property type="entry name" value="D-3-phosphoglycerate dehydrogenase (SerA)"/>
    <property type="match status" value="1"/>
</dbReference>
<protein>
    <submittedName>
        <fullName evidence="7">Glyoxylate reductase</fullName>
    </submittedName>
</protein>
<dbReference type="RefSeq" id="WP_014857065.1">
    <property type="nucleotide sequence ID" value="NC_018178.1"/>
</dbReference>
<dbReference type="PATRIC" id="fig|1191523.3.peg.2537"/>
<dbReference type="SUPFAM" id="SSF52283">
    <property type="entry name" value="Formate/glycerate dehydrogenase catalytic domain-like"/>
    <property type="match status" value="1"/>
</dbReference>
<dbReference type="PROSITE" id="PS00671">
    <property type="entry name" value="D_2_HYDROXYACID_DH_3"/>
    <property type="match status" value="1"/>
</dbReference>
<evidence type="ECO:0000259" key="6">
    <source>
        <dbReference type="Pfam" id="PF02826"/>
    </source>
</evidence>
<dbReference type="PANTHER" id="PTHR10996">
    <property type="entry name" value="2-HYDROXYACID DEHYDROGENASE-RELATED"/>
    <property type="match status" value="1"/>
</dbReference>
<dbReference type="InterPro" id="IPR029753">
    <property type="entry name" value="D-isomer_DH_CS"/>
</dbReference>
<dbReference type="CDD" id="cd05301">
    <property type="entry name" value="GDH"/>
    <property type="match status" value="1"/>
</dbReference>
<name>I6Z910_MELRP</name>
<comment type="similarity">
    <text evidence="1 4">Belongs to the D-isomer specific 2-hydroxyacid dehydrogenase family.</text>
</comment>
<dbReference type="PANTHER" id="PTHR10996:SF257">
    <property type="entry name" value="GLYOXYLATE REDUCTASE 1"/>
    <property type="match status" value="1"/>
</dbReference>
<keyword evidence="2 4" id="KW-0560">Oxidoreductase</keyword>
<feature type="domain" description="D-isomer specific 2-hydroxyacid dehydrogenase catalytic" evidence="5">
    <location>
        <begin position="5"/>
        <end position="319"/>
    </location>
</feature>
<evidence type="ECO:0000256" key="3">
    <source>
        <dbReference type="ARBA" id="ARBA00023027"/>
    </source>
</evidence>
<accession>I6Z910</accession>
<dbReference type="InterPro" id="IPR050223">
    <property type="entry name" value="D-isomer_2-hydroxyacid_DH"/>
</dbReference>
<dbReference type="Proteomes" id="UP000009011">
    <property type="component" value="Chromosome"/>
</dbReference>
<dbReference type="EMBL" id="CP003557">
    <property type="protein sequence ID" value="AFN75635.1"/>
    <property type="molecule type" value="Genomic_DNA"/>
</dbReference>
<dbReference type="InterPro" id="IPR006139">
    <property type="entry name" value="D-isomer_2_OHA_DH_cat_dom"/>
</dbReference>
<proteinExistence type="inferred from homology"/>
<gene>
    <name evidence="7" type="ordered locus">MROS_2405</name>
</gene>
<evidence type="ECO:0000259" key="5">
    <source>
        <dbReference type="Pfam" id="PF00389"/>
    </source>
</evidence>
<feature type="domain" description="D-isomer specific 2-hydroxyacid dehydrogenase NAD-binding" evidence="6">
    <location>
        <begin position="110"/>
        <end position="287"/>
    </location>
</feature>
<evidence type="ECO:0000313" key="7">
    <source>
        <dbReference type="EMBL" id="AFN75635.1"/>
    </source>
</evidence>
<dbReference type="SUPFAM" id="SSF51735">
    <property type="entry name" value="NAD(P)-binding Rossmann-fold domains"/>
    <property type="match status" value="1"/>
</dbReference>
<dbReference type="AlphaFoldDB" id="I6Z910"/>
<keyword evidence="8" id="KW-1185">Reference proteome</keyword>
<dbReference type="GO" id="GO:0051287">
    <property type="term" value="F:NAD binding"/>
    <property type="evidence" value="ECO:0007669"/>
    <property type="project" value="InterPro"/>
</dbReference>
<dbReference type="OrthoDB" id="1522997at2"/>
<evidence type="ECO:0000313" key="8">
    <source>
        <dbReference type="Proteomes" id="UP000009011"/>
    </source>
</evidence>
<dbReference type="InterPro" id="IPR006140">
    <property type="entry name" value="D-isomer_DH_NAD-bd"/>
</dbReference>
<organism evidence="7 8">
    <name type="scientific">Melioribacter roseus (strain DSM 23840 / JCM 17771 / VKM B-2668 / P3M-2)</name>
    <dbReference type="NCBI Taxonomy" id="1191523"/>
    <lineage>
        <taxon>Bacteria</taxon>
        <taxon>Pseudomonadati</taxon>
        <taxon>Ignavibacteriota</taxon>
        <taxon>Ignavibacteria</taxon>
        <taxon>Ignavibacteriales</taxon>
        <taxon>Melioribacteraceae</taxon>
        <taxon>Melioribacter</taxon>
    </lineage>
</organism>